<evidence type="ECO:0000313" key="1">
    <source>
        <dbReference type="EMBL" id="CAG8767671.1"/>
    </source>
</evidence>
<organism evidence="1 2">
    <name type="scientific">Dentiscutata heterogama</name>
    <dbReference type="NCBI Taxonomy" id="1316150"/>
    <lineage>
        <taxon>Eukaryota</taxon>
        <taxon>Fungi</taxon>
        <taxon>Fungi incertae sedis</taxon>
        <taxon>Mucoromycota</taxon>
        <taxon>Glomeromycotina</taxon>
        <taxon>Glomeromycetes</taxon>
        <taxon>Diversisporales</taxon>
        <taxon>Gigasporaceae</taxon>
        <taxon>Dentiscutata</taxon>
    </lineage>
</organism>
<protein>
    <submittedName>
        <fullName evidence="1">13541_t:CDS:1</fullName>
    </submittedName>
</protein>
<feature type="non-terminal residue" evidence="1">
    <location>
        <position position="90"/>
    </location>
</feature>
<keyword evidence="2" id="KW-1185">Reference proteome</keyword>
<feature type="non-terminal residue" evidence="1">
    <location>
        <position position="1"/>
    </location>
</feature>
<evidence type="ECO:0000313" key="2">
    <source>
        <dbReference type="Proteomes" id="UP000789702"/>
    </source>
</evidence>
<comment type="caution">
    <text evidence="1">The sequence shown here is derived from an EMBL/GenBank/DDBJ whole genome shotgun (WGS) entry which is preliminary data.</text>
</comment>
<dbReference type="Proteomes" id="UP000789702">
    <property type="component" value="Unassembled WGS sequence"/>
</dbReference>
<sequence length="90" mass="10071">YNAMVTIKDHANTTADIIQGGIFFFVLTYLNYTFLESNSECFCIDGNPKLPTKNYDIDLDIIAPKLPSEHIIGALIYKPMNYLTIACGFA</sequence>
<dbReference type="EMBL" id="CAJVPU010054870">
    <property type="protein sequence ID" value="CAG8767671.1"/>
    <property type="molecule type" value="Genomic_DNA"/>
</dbReference>
<proteinExistence type="predicted"/>
<reference evidence="1" key="1">
    <citation type="submission" date="2021-06" db="EMBL/GenBank/DDBJ databases">
        <authorList>
            <person name="Kallberg Y."/>
            <person name="Tangrot J."/>
            <person name="Rosling A."/>
        </authorList>
    </citation>
    <scope>NUCLEOTIDE SEQUENCE</scope>
    <source>
        <strain evidence="1">IL203A</strain>
    </source>
</reference>
<gene>
    <name evidence="1" type="ORF">DHETER_LOCUS15656</name>
</gene>
<name>A0ACA9QX04_9GLOM</name>
<accession>A0ACA9QX04</accession>